<reference evidence="1" key="1">
    <citation type="submission" date="2021-01" db="EMBL/GenBank/DDBJ databases">
        <authorList>
            <consortium name="Genoscope - CEA"/>
            <person name="William W."/>
        </authorList>
    </citation>
    <scope>NUCLEOTIDE SEQUENCE</scope>
</reference>
<keyword evidence="2" id="KW-1185">Reference proteome</keyword>
<gene>
    <name evidence="1" type="ORF">PSON_ATCC_30995.1.T1760072</name>
</gene>
<dbReference type="AlphaFoldDB" id="A0A8S1RJF0"/>
<protein>
    <submittedName>
        <fullName evidence="1">Uncharacterized protein</fullName>
    </submittedName>
</protein>
<evidence type="ECO:0000313" key="1">
    <source>
        <dbReference type="EMBL" id="CAD8127423.1"/>
    </source>
</evidence>
<evidence type="ECO:0000313" key="2">
    <source>
        <dbReference type="Proteomes" id="UP000692954"/>
    </source>
</evidence>
<dbReference type="EMBL" id="CAJJDN010000176">
    <property type="protein sequence ID" value="CAD8127423.1"/>
    <property type="molecule type" value="Genomic_DNA"/>
</dbReference>
<name>A0A8S1RJF0_9CILI</name>
<comment type="caution">
    <text evidence="1">The sequence shown here is derived from an EMBL/GenBank/DDBJ whole genome shotgun (WGS) entry which is preliminary data.</text>
</comment>
<organism evidence="1 2">
    <name type="scientific">Paramecium sonneborni</name>
    <dbReference type="NCBI Taxonomy" id="65129"/>
    <lineage>
        <taxon>Eukaryota</taxon>
        <taxon>Sar</taxon>
        <taxon>Alveolata</taxon>
        <taxon>Ciliophora</taxon>
        <taxon>Intramacronucleata</taxon>
        <taxon>Oligohymenophorea</taxon>
        <taxon>Peniculida</taxon>
        <taxon>Parameciidae</taxon>
        <taxon>Paramecium</taxon>
    </lineage>
</organism>
<sequence length="107" mass="12383">MKKNIKKFRTQSKISDEQKKKLLRLVCFLGFKIKNAAKQLNIKYAAAKTYIVFYRNNVMRSKISINSHQQCQVAPLSLKKCKLTIVSKIGGDIVEQLQFEYPTISQE</sequence>
<dbReference type="Proteomes" id="UP000692954">
    <property type="component" value="Unassembled WGS sequence"/>
</dbReference>
<accession>A0A8S1RJF0</accession>
<proteinExistence type="predicted"/>
<dbReference type="OrthoDB" id="294538at2759"/>